<dbReference type="SUPFAM" id="SSF48726">
    <property type="entry name" value="Immunoglobulin"/>
    <property type="match status" value="1"/>
</dbReference>
<name>A0AAD5FAU0_SILAS</name>
<evidence type="ECO:0000313" key="2">
    <source>
        <dbReference type="EMBL" id="KAI5608744.1"/>
    </source>
</evidence>
<accession>A0AAD5FAU0</accession>
<dbReference type="PROSITE" id="PS50835">
    <property type="entry name" value="IG_LIKE"/>
    <property type="match status" value="1"/>
</dbReference>
<comment type="caution">
    <text evidence="2">The sequence shown here is derived from an EMBL/GenBank/DDBJ whole genome shotgun (WGS) entry which is preliminary data.</text>
</comment>
<keyword evidence="3" id="KW-1185">Reference proteome</keyword>
<dbReference type="InterPro" id="IPR013783">
    <property type="entry name" value="Ig-like_fold"/>
</dbReference>
<proteinExistence type="predicted"/>
<gene>
    <name evidence="2" type="ORF">C0J50_12194</name>
</gene>
<dbReference type="Pfam" id="PF13895">
    <property type="entry name" value="Ig_2"/>
    <property type="match status" value="1"/>
</dbReference>
<sequence>MVTIKPTPTVSVISQSSIYTGDTVTLNCNLQSTGWRFSWYKGNQKSPEPQNTNPLSVIISNEGQTTFYCKALRGNYESEFSAAATVTVK</sequence>
<dbReference type="InterPro" id="IPR036179">
    <property type="entry name" value="Ig-like_dom_sf"/>
</dbReference>
<protein>
    <submittedName>
        <fullName evidence="2">Sialoadhesin-like</fullName>
    </submittedName>
</protein>
<dbReference type="Gene3D" id="2.60.40.10">
    <property type="entry name" value="Immunoglobulins"/>
    <property type="match status" value="1"/>
</dbReference>
<dbReference type="AlphaFoldDB" id="A0AAD5FAU0"/>
<organism evidence="2 3">
    <name type="scientific">Silurus asotus</name>
    <name type="common">Amur catfish</name>
    <name type="synonym">Parasilurus asotus</name>
    <dbReference type="NCBI Taxonomy" id="30991"/>
    <lineage>
        <taxon>Eukaryota</taxon>
        <taxon>Metazoa</taxon>
        <taxon>Chordata</taxon>
        <taxon>Craniata</taxon>
        <taxon>Vertebrata</taxon>
        <taxon>Euteleostomi</taxon>
        <taxon>Actinopterygii</taxon>
        <taxon>Neopterygii</taxon>
        <taxon>Teleostei</taxon>
        <taxon>Ostariophysi</taxon>
        <taxon>Siluriformes</taxon>
        <taxon>Siluridae</taxon>
        <taxon>Silurus</taxon>
    </lineage>
</organism>
<feature type="domain" description="Ig-like" evidence="1">
    <location>
        <begin position="8"/>
        <end position="87"/>
    </location>
</feature>
<evidence type="ECO:0000259" key="1">
    <source>
        <dbReference type="PROSITE" id="PS50835"/>
    </source>
</evidence>
<dbReference type="Proteomes" id="UP001205998">
    <property type="component" value="Unassembled WGS sequence"/>
</dbReference>
<evidence type="ECO:0000313" key="3">
    <source>
        <dbReference type="Proteomes" id="UP001205998"/>
    </source>
</evidence>
<feature type="non-terminal residue" evidence="2">
    <location>
        <position position="89"/>
    </location>
</feature>
<reference evidence="2" key="1">
    <citation type="submission" date="2018-07" db="EMBL/GenBank/DDBJ databases">
        <title>Comparative genomics of catfishes provides insights into carnivory and benthic adaptation.</title>
        <authorList>
            <person name="Zhang Y."/>
            <person name="Wang D."/>
            <person name="Peng Z."/>
            <person name="Zheng S."/>
            <person name="Shao F."/>
            <person name="Tao W."/>
        </authorList>
    </citation>
    <scope>NUCLEOTIDE SEQUENCE</scope>
    <source>
        <strain evidence="2">Chongqing</strain>
    </source>
</reference>
<dbReference type="InterPro" id="IPR007110">
    <property type="entry name" value="Ig-like_dom"/>
</dbReference>
<dbReference type="EMBL" id="MU580280">
    <property type="protein sequence ID" value="KAI5608744.1"/>
    <property type="molecule type" value="Genomic_DNA"/>
</dbReference>